<evidence type="ECO:0000313" key="3">
    <source>
        <dbReference type="EMBL" id="SET12110.1"/>
    </source>
</evidence>
<dbReference type="AlphaFoldDB" id="A0A1I0BYH7"/>
<keyword evidence="4" id="KW-1185">Reference proteome</keyword>
<dbReference type="RefSeq" id="WP_091077459.1">
    <property type="nucleotide sequence ID" value="NZ_FOHX01000002.1"/>
</dbReference>
<dbReference type="Proteomes" id="UP000199361">
    <property type="component" value="Unassembled WGS sequence"/>
</dbReference>
<feature type="coiled-coil region" evidence="1">
    <location>
        <begin position="308"/>
        <end position="335"/>
    </location>
</feature>
<gene>
    <name evidence="3" type="ORF">SAMN05421811_102110</name>
</gene>
<protein>
    <submittedName>
        <fullName evidence="3">Uncharacterized protein</fullName>
    </submittedName>
</protein>
<accession>A0A1I0BYH7</accession>
<feature type="transmembrane region" description="Helical" evidence="2">
    <location>
        <begin position="229"/>
        <end position="249"/>
    </location>
</feature>
<name>A0A1I0BYH7_9ACTN</name>
<feature type="transmembrane region" description="Helical" evidence="2">
    <location>
        <begin position="177"/>
        <end position="196"/>
    </location>
</feature>
<reference evidence="3 4" key="1">
    <citation type="submission" date="2016-10" db="EMBL/GenBank/DDBJ databases">
        <authorList>
            <person name="de Groot N.N."/>
        </authorList>
    </citation>
    <scope>NUCLEOTIDE SEQUENCE [LARGE SCALE GENOMIC DNA]</scope>
    <source>
        <strain evidence="3 4">CGMCC 4.5598</strain>
    </source>
</reference>
<organism evidence="3 4">
    <name type="scientific">Nonomuraea wenchangensis</name>
    <dbReference type="NCBI Taxonomy" id="568860"/>
    <lineage>
        <taxon>Bacteria</taxon>
        <taxon>Bacillati</taxon>
        <taxon>Actinomycetota</taxon>
        <taxon>Actinomycetes</taxon>
        <taxon>Streptosporangiales</taxon>
        <taxon>Streptosporangiaceae</taxon>
        <taxon>Nonomuraea</taxon>
    </lineage>
</organism>
<feature type="transmembrane region" description="Helical" evidence="2">
    <location>
        <begin position="269"/>
        <end position="294"/>
    </location>
</feature>
<sequence length="399" mass="44539">MTQIMEEGFAGWRPRPFPLPDYESEARRVAHTAPDDARRSGVDAAEVMAAGYEPPGLATICARRAADLRALSAHYVAERDAAGVRLREHKVDEDERASRHRHVRESHDEARLVVDRLTAYASRRPGDQLASEAAISGGLGKRLRRDGPPLLLLAVLLGVEIPIYYETFLDLGDRPLLTVMFAVVAVLIFGFGPHLYGRKFREWQEEGTAPRQAREFRLRDWFTRPSPMTLLPLLWLAAVVTVAVTRLRMLSAPLPYTSSTGQTTGLSEIADGIGLVPTFILLLALMIFSAVIALETGRRMGNPNDKRLKDGQARLRQLSAALEQANERARRDERHAAGLEHFLDGGGTYQQEQTLQIEAGYEQVERGYVKGFLAGLADQDPQISGWAPIIMDNHRRRRH</sequence>
<keyword evidence="2" id="KW-1133">Transmembrane helix</keyword>
<dbReference type="OrthoDB" id="3513138at2"/>
<dbReference type="STRING" id="568860.SAMN05421811_102110"/>
<dbReference type="EMBL" id="FOHX01000002">
    <property type="protein sequence ID" value="SET12110.1"/>
    <property type="molecule type" value="Genomic_DNA"/>
</dbReference>
<keyword evidence="2" id="KW-0812">Transmembrane</keyword>
<evidence type="ECO:0000256" key="2">
    <source>
        <dbReference type="SAM" id="Phobius"/>
    </source>
</evidence>
<evidence type="ECO:0000256" key="1">
    <source>
        <dbReference type="SAM" id="Coils"/>
    </source>
</evidence>
<proteinExistence type="predicted"/>
<keyword evidence="1" id="KW-0175">Coiled coil</keyword>
<evidence type="ECO:0000313" key="4">
    <source>
        <dbReference type="Proteomes" id="UP000199361"/>
    </source>
</evidence>
<keyword evidence="2" id="KW-0472">Membrane</keyword>
<feature type="transmembrane region" description="Helical" evidence="2">
    <location>
        <begin position="149"/>
        <end position="165"/>
    </location>
</feature>